<dbReference type="Gene3D" id="3.40.50.1000">
    <property type="entry name" value="HAD superfamily/HAD-like"/>
    <property type="match status" value="1"/>
</dbReference>
<dbReference type="Proteomes" id="UP000184501">
    <property type="component" value="Unassembled WGS sequence"/>
</dbReference>
<keyword evidence="2" id="KW-1185">Reference proteome</keyword>
<dbReference type="Gene3D" id="1.10.150.240">
    <property type="entry name" value="Putative phosphatase, domain 2"/>
    <property type="match status" value="1"/>
</dbReference>
<dbReference type="SFLD" id="SFLDS00003">
    <property type="entry name" value="Haloacid_Dehalogenase"/>
    <property type="match status" value="1"/>
</dbReference>
<dbReference type="AlphaFoldDB" id="A0A1M5I560"/>
<dbReference type="GO" id="GO:0050308">
    <property type="term" value="F:sugar-phosphatase activity"/>
    <property type="evidence" value="ECO:0007669"/>
    <property type="project" value="TreeGrafter"/>
</dbReference>
<dbReference type="SFLD" id="SFLDG01135">
    <property type="entry name" value="C1.5.6:_HAD__Beta-PGM__Phospha"/>
    <property type="match status" value="1"/>
</dbReference>
<dbReference type="InterPro" id="IPR051806">
    <property type="entry name" value="HAD-like_SPP"/>
</dbReference>
<dbReference type="PRINTS" id="PR00413">
    <property type="entry name" value="HADHALOGNASE"/>
</dbReference>
<evidence type="ECO:0000313" key="2">
    <source>
        <dbReference type="Proteomes" id="UP000184501"/>
    </source>
</evidence>
<organism evidence="1 2">
    <name type="scientific">Streptoalloteichus hindustanus</name>
    <dbReference type="NCBI Taxonomy" id="2017"/>
    <lineage>
        <taxon>Bacteria</taxon>
        <taxon>Bacillati</taxon>
        <taxon>Actinomycetota</taxon>
        <taxon>Actinomycetes</taxon>
        <taxon>Pseudonocardiales</taxon>
        <taxon>Pseudonocardiaceae</taxon>
        <taxon>Streptoalloteichus</taxon>
    </lineage>
</organism>
<dbReference type="InterPro" id="IPR041492">
    <property type="entry name" value="HAD_2"/>
</dbReference>
<dbReference type="InterPro" id="IPR023214">
    <property type="entry name" value="HAD_sf"/>
</dbReference>
<dbReference type="SUPFAM" id="SSF56784">
    <property type="entry name" value="HAD-like"/>
    <property type="match status" value="1"/>
</dbReference>
<proteinExistence type="predicted"/>
<sequence>MNTTKPLAVRAVLFDMDGVVVDSRLVIESAWREVVRRHSGRDLTTEEVEEHVHGRQGSHTVAALFPRHTPEVRRKIWAEVDRIEETASYQAIPHVQSFLRDLHTHGVTVGLVTSSWTTKIEHVLKSLDVQDVFTVVVSRDDVQQGKPHPAPYLAGCRLLDVDPANTLVFEDSVSGVQSAVAAGTTCVGIGAPDLTEEGAADAVADFAPLRLVPHDARTLRLEGTTRQILIIPRTGS</sequence>
<dbReference type="Pfam" id="PF13419">
    <property type="entry name" value="HAD_2"/>
    <property type="match status" value="1"/>
</dbReference>
<dbReference type="EMBL" id="FQVN01000007">
    <property type="protein sequence ID" value="SHG22943.1"/>
    <property type="molecule type" value="Genomic_DNA"/>
</dbReference>
<dbReference type="InterPro" id="IPR006439">
    <property type="entry name" value="HAD-SF_hydro_IA"/>
</dbReference>
<dbReference type="InterPro" id="IPR036412">
    <property type="entry name" value="HAD-like_sf"/>
</dbReference>
<reference evidence="1 2" key="1">
    <citation type="submission" date="2016-11" db="EMBL/GenBank/DDBJ databases">
        <authorList>
            <person name="Jaros S."/>
            <person name="Januszkiewicz K."/>
            <person name="Wedrychowicz H."/>
        </authorList>
    </citation>
    <scope>NUCLEOTIDE SEQUENCE [LARGE SCALE GENOMIC DNA]</scope>
    <source>
        <strain evidence="1 2">DSM 44523</strain>
    </source>
</reference>
<name>A0A1M5I560_STRHI</name>
<protein>
    <submittedName>
        <fullName evidence="1">Haloacid dehalogenase superfamily, subfamily IA, variant 3 with third motif having DD or ED</fullName>
    </submittedName>
</protein>
<dbReference type="NCBIfam" id="TIGR01509">
    <property type="entry name" value="HAD-SF-IA-v3"/>
    <property type="match status" value="1"/>
</dbReference>
<dbReference type="SFLD" id="SFLDG01129">
    <property type="entry name" value="C1.5:_HAD__Beta-PGM__Phosphata"/>
    <property type="match status" value="1"/>
</dbReference>
<dbReference type="InterPro" id="IPR023198">
    <property type="entry name" value="PGP-like_dom2"/>
</dbReference>
<dbReference type="STRING" id="2017.SAMN05444320_10790"/>
<dbReference type="PANTHER" id="PTHR43481">
    <property type="entry name" value="FRUCTOSE-1-PHOSPHATE PHOSPHATASE"/>
    <property type="match status" value="1"/>
</dbReference>
<evidence type="ECO:0000313" key="1">
    <source>
        <dbReference type="EMBL" id="SHG22943.1"/>
    </source>
</evidence>
<gene>
    <name evidence="1" type="ORF">SAMN05444320_10790</name>
</gene>
<dbReference type="PANTHER" id="PTHR43481:SF4">
    <property type="entry name" value="GLYCEROL-1-PHOSPHATE PHOSPHOHYDROLASE 1-RELATED"/>
    <property type="match status" value="1"/>
</dbReference>
<accession>A0A1M5I560</accession>